<evidence type="ECO:0000313" key="13">
    <source>
        <dbReference type="Xenbase" id="XB-GENE-17332614"/>
    </source>
</evidence>
<evidence type="ECO:0000256" key="4">
    <source>
        <dbReference type="ARBA" id="ARBA00022679"/>
    </source>
</evidence>
<dbReference type="PANTHER" id="PTHR19297:SF189">
    <property type="entry name" value="BETA-1,3-GALACTOSYL-O-GLYCOSYL-GLYCOPROTEIN BETA-1,6-N-ACETYLGLUCOSAMINYLTRANSFERASE 3"/>
    <property type="match status" value="1"/>
</dbReference>
<keyword evidence="6" id="KW-0735">Signal-anchor</keyword>
<evidence type="ECO:0000256" key="10">
    <source>
        <dbReference type="ARBA" id="ARBA00038150"/>
    </source>
</evidence>
<comment type="subcellular location">
    <subcellularLocation>
        <location evidence="1">Golgi apparatus membrane</location>
        <topology evidence="1">Single-pass type II membrane protein</topology>
    </subcellularLocation>
</comment>
<evidence type="ECO:0000256" key="3">
    <source>
        <dbReference type="ARBA" id="ARBA00022676"/>
    </source>
</evidence>
<keyword evidence="9" id="KW-0325">Glycoprotein</keyword>
<sequence>MPLLSQVRRNVCRGRLLRCTLPLTLLLFLTVGLKHLTMDCNLAHNNDIPMESCMTSYYMALNLSAPGEKNCHRIIQGDTDEVRRALIDNLVAKKKRAVLTDWDYINLTSDCKLFRERRKYIMFSLSKAEQDFPVAYSMVIHDNIEMFERLLRAVYTPQNIYCVHVDKKSPESFLQAVRAITSCFDNVFVASTLESVVYASWRRVQADLNCMEDLLKSNVQWKYLINTCGADFPLKTNVEMVKALKSLNGHNSMESETPPNYKKRRWEYHFEIKEDSDTIVLTNTRKKPSPLPVQVFSGNAYIVVTRNFVKSLFVNPTVKKFIAWVKDTYSPDEYMWATLNRFAEMPGYMPAHQKYDTSDINAIARLVKWESLEGDTNKGAPYIPCTGTHRRQVCVYGTGDLNWMVQQHHFFANKFDPKVDDNAIQCLEEYLRYKSFHPTENIF</sequence>
<dbReference type="GO" id="GO:0008375">
    <property type="term" value="F:acetylglucosaminyltransferase activity"/>
    <property type="evidence" value="ECO:0000318"/>
    <property type="project" value="GO_Central"/>
</dbReference>
<accession>A0A1L8GT39</accession>
<evidence type="ECO:0000256" key="8">
    <source>
        <dbReference type="ARBA" id="ARBA00023136"/>
    </source>
</evidence>
<dbReference type="RefSeq" id="XP_018110997.1">
    <property type="nucleotide sequence ID" value="XM_018255508.2"/>
</dbReference>
<proteinExistence type="inferred from homology"/>
<keyword evidence="11" id="KW-1185">Reference proteome</keyword>
<evidence type="ECO:0000256" key="1">
    <source>
        <dbReference type="ARBA" id="ARBA00004323"/>
    </source>
</evidence>
<dbReference type="CTD" id="108712954"/>
<reference evidence="11" key="1">
    <citation type="submission" date="2024-06" db="UniProtKB">
        <authorList>
            <consortium name="RefSeq"/>
        </authorList>
    </citation>
    <scope>NUCLEOTIDE SEQUENCE [LARGE SCALE GENOMIC DNA]</scope>
    <source>
        <strain evidence="11">J_2021</strain>
    </source>
</reference>
<evidence type="ECO:0000313" key="11">
    <source>
        <dbReference type="Proteomes" id="UP000186698"/>
    </source>
</evidence>
<evidence type="ECO:0000256" key="9">
    <source>
        <dbReference type="ARBA" id="ARBA00023180"/>
    </source>
</evidence>
<keyword evidence="8" id="KW-0472">Membrane</keyword>
<evidence type="ECO:0000256" key="2">
    <source>
        <dbReference type="ARBA" id="ARBA00004922"/>
    </source>
</evidence>
<keyword evidence="4" id="KW-0808">Transferase</keyword>
<reference evidence="12" key="2">
    <citation type="submission" date="2025-08" db="UniProtKB">
        <authorList>
            <consortium name="RefSeq"/>
        </authorList>
    </citation>
    <scope>IDENTIFICATION</scope>
    <source>
        <strain evidence="12">J_2021</strain>
        <tissue evidence="12">Erythrocytes</tissue>
    </source>
</reference>
<evidence type="ECO:0000256" key="7">
    <source>
        <dbReference type="ARBA" id="ARBA00022989"/>
    </source>
</evidence>
<keyword evidence="7" id="KW-1133">Transmembrane helix</keyword>
<protein>
    <submittedName>
        <fullName evidence="12">Beta-1,3-galactosyl-O-glycosyl-glycoprotein beta-1,6-N-acetylglucosaminyltransferase 3-like</fullName>
    </submittedName>
</protein>
<dbReference type="STRING" id="8355.A0A1L8GT39"/>
<evidence type="ECO:0000256" key="6">
    <source>
        <dbReference type="ARBA" id="ARBA00022968"/>
    </source>
</evidence>
<dbReference type="InterPro" id="IPR003406">
    <property type="entry name" value="Glyco_trans_14"/>
</dbReference>
<dbReference type="AlphaFoldDB" id="A0A1L8GT39"/>
<comment type="similarity">
    <text evidence="10">Belongs to the glycosyltransferase 14 family.</text>
</comment>
<dbReference type="GeneID" id="108712954"/>
<gene>
    <name evidence="12 13" type="primary">gcnt3.S</name>
</gene>
<dbReference type="KEGG" id="xla:108712954"/>
<evidence type="ECO:0000313" key="12">
    <source>
        <dbReference type="RefSeq" id="XP_018110997.1"/>
    </source>
</evidence>
<dbReference type="OMA" id="VINTNVW"/>
<dbReference type="Pfam" id="PF02485">
    <property type="entry name" value="Branch"/>
    <property type="match status" value="1"/>
</dbReference>
<dbReference type="GO" id="GO:0000139">
    <property type="term" value="C:Golgi membrane"/>
    <property type="evidence" value="ECO:0007669"/>
    <property type="project" value="UniProtKB-SubCell"/>
</dbReference>
<organism evidence="11 12">
    <name type="scientific">Xenopus laevis</name>
    <name type="common">African clawed frog</name>
    <dbReference type="NCBI Taxonomy" id="8355"/>
    <lineage>
        <taxon>Eukaryota</taxon>
        <taxon>Metazoa</taxon>
        <taxon>Chordata</taxon>
        <taxon>Craniata</taxon>
        <taxon>Vertebrata</taxon>
        <taxon>Euteleostomi</taxon>
        <taxon>Amphibia</taxon>
        <taxon>Batrachia</taxon>
        <taxon>Anura</taxon>
        <taxon>Pipoidea</taxon>
        <taxon>Pipidae</taxon>
        <taxon>Xenopodinae</taxon>
        <taxon>Xenopus</taxon>
        <taxon>Xenopus</taxon>
    </lineage>
</organism>
<dbReference type="PaxDb" id="8355-A0A1L8GT39"/>
<dbReference type="Bgee" id="108712954">
    <property type="expression patterns" value="Expressed in intestine and 10 other cell types or tissues"/>
</dbReference>
<keyword evidence="3" id="KW-0328">Glycosyltransferase</keyword>
<comment type="pathway">
    <text evidence="2">Protein modification; protein glycosylation.</text>
</comment>
<dbReference type="Proteomes" id="UP000186698">
    <property type="component" value="Chromosome 3S"/>
</dbReference>
<name>A0A1L8GT39_XENLA</name>
<keyword evidence="5" id="KW-0812">Transmembrane</keyword>
<dbReference type="AGR" id="Xenbase:XB-GENE-17332614"/>
<dbReference type="PANTHER" id="PTHR19297">
    <property type="entry name" value="GLYCOSYLTRANSFERASE 14 FAMILY MEMBER"/>
    <property type="match status" value="1"/>
</dbReference>
<dbReference type="Xenbase" id="XB-GENE-17332614">
    <property type="gene designation" value="gcnt3.S"/>
</dbReference>
<dbReference type="OrthoDB" id="2019572at2759"/>
<evidence type="ECO:0000256" key="5">
    <source>
        <dbReference type="ARBA" id="ARBA00022692"/>
    </source>
</evidence>